<sequence>MRILVFQHLDVEHPGIFRNFWSAAGHDVHYVHLDQGNPIPDLAAFEALVVLGGPMDVWDLEQCPWLKAEMDAIRHWVRDLGRPYLGICLGHQLLAQALGGEVGLMDRPEVGLAEVSLTEAGKNDLLFKGFAESFEVFQWHGAAVQRLPEGAVVLAGNAACPVQAMRVNTQAWGIQFHVEMTDQTVAEWSAIPEYAASLQKALGPERAAGLEGELAPYLPVFNTMAQTMNSNVFGKADCDG</sequence>
<dbReference type="PANTHER" id="PTHR42695">
    <property type="entry name" value="GLUTAMINE AMIDOTRANSFERASE YLR126C-RELATED"/>
    <property type="match status" value="1"/>
</dbReference>
<keyword evidence="3" id="KW-1185">Reference proteome</keyword>
<dbReference type="PROSITE" id="PS51273">
    <property type="entry name" value="GATASE_TYPE_1"/>
    <property type="match status" value="1"/>
</dbReference>
<dbReference type="EMBL" id="CP043506">
    <property type="protein sequence ID" value="QEO17075.1"/>
    <property type="molecule type" value="Genomic_DNA"/>
</dbReference>
<reference evidence="2 3" key="1">
    <citation type="submission" date="2019-09" db="EMBL/GenBank/DDBJ databases">
        <title>Genome sequencing of strain KACC 21233.</title>
        <authorList>
            <person name="Heo J."/>
            <person name="Kim S.-J."/>
            <person name="Kim J.-S."/>
            <person name="Hong S.-B."/>
            <person name="Kwon S.-W."/>
        </authorList>
    </citation>
    <scope>NUCLEOTIDE SEQUENCE [LARGE SCALE GENOMIC DNA]</scope>
    <source>
        <strain evidence="2 3">KACC 21233</strain>
    </source>
</reference>
<dbReference type="PANTHER" id="PTHR42695:SF5">
    <property type="entry name" value="GLUTAMINE AMIDOTRANSFERASE YLR126C-RELATED"/>
    <property type="match status" value="1"/>
</dbReference>
<dbReference type="OrthoDB" id="7365442at2"/>
<name>A0A5C1YNJ8_9PROT</name>
<keyword evidence="2" id="KW-0315">Glutamine amidotransferase</keyword>
<feature type="domain" description="Glutamine amidotransferase" evidence="1">
    <location>
        <begin position="24"/>
        <end position="182"/>
    </location>
</feature>
<dbReference type="KEGG" id="acek:FLP30_04395"/>
<dbReference type="CDD" id="cd01741">
    <property type="entry name" value="GATase1_1"/>
    <property type="match status" value="1"/>
</dbReference>
<dbReference type="InterPro" id="IPR044992">
    <property type="entry name" value="ChyE-like"/>
</dbReference>
<gene>
    <name evidence="2" type="ORF">FLP30_04395</name>
</gene>
<dbReference type="RefSeq" id="WP_149278754.1">
    <property type="nucleotide sequence ID" value="NZ_CP043506.1"/>
</dbReference>
<dbReference type="GO" id="GO:0016740">
    <property type="term" value="F:transferase activity"/>
    <property type="evidence" value="ECO:0007669"/>
    <property type="project" value="UniProtKB-KW"/>
</dbReference>
<proteinExistence type="predicted"/>
<dbReference type="Pfam" id="PF00117">
    <property type="entry name" value="GATase"/>
    <property type="match status" value="1"/>
</dbReference>
<organism evidence="2 3">
    <name type="scientific">Acetobacter vaccinii</name>
    <dbReference type="NCBI Taxonomy" id="2592655"/>
    <lineage>
        <taxon>Bacteria</taxon>
        <taxon>Pseudomonadati</taxon>
        <taxon>Pseudomonadota</taxon>
        <taxon>Alphaproteobacteria</taxon>
        <taxon>Acetobacterales</taxon>
        <taxon>Acetobacteraceae</taxon>
        <taxon>Acetobacter</taxon>
    </lineage>
</organism>
<protein>
    <submittedName>
        <fullName evidence="2">Type 1 glutamine amidotransferase</fullName>
    </submittedName>
</protein>
<evidence type="ECO:0000313" key="2">
    <source>
        <dbReference type="EMBL" id="QEO17075.1"/>
    </source>
</evidence>
<dbReference type="InterPro" id="IPR017926">
    <property type="entry name" value="GATASE"/>
</dbReference>
<dbReference type="AlphaFoldDB" id="A0A5C1YNJ8"/>
<dbReference type="SUPFAM" id="SSF52317">
    <property type="entry name" value="Class I glutamine amidotransferase-like"/>
    <property type="match status" value="1"/>
</dbReference>
<keyword evidence="2" id="KW-0808">Transferase</keyword>
<evidence type="ECO:0000313" key="3">
    <source>
        <dbReference type="Proteomes" id="UP000324536"/>
    </source>
</evidence>
<accession>A0A5C1YNJ8</accession>
<dbReference type="Proteomes" id="UP000324536">
    <property type="component" value="Chromosome"/>
</dbReference>
<dbReference type="InterPro" id="IPR029062">
    <property type="entry name" value="Class_I_gatase-like"/>
</dbReference>
<dbReference type="Gene3D" id="3.40.50.880">
    <property type="match status" value="1"/>
</dbReference>
<evidence type="ECO:0000259" key="1">
    <source>
        <dbReference type="Pfam" id="PF00117"/>
    </source>
</evidence>
<dbReference type="GO" id="GO:0005829">
    <property type="term" value="C:cytosol"/>
    <property type="evidence" value="ECO:0007669"/>
    <property type="project" value="TreeGrafter"/>
</dbReference>